<evidence type="ECO:0000313" key="2">
    <source>
        <dbReference type="EMBL" id="KAL0134483.1"/>
    </source>
</evidence>
<reference evidence="2 3" key="1">
    <citation type="submission" date="2023-03" db="EMBL/GenBank/DDBJ databases">
        <title>High recombination rates correlate with genetic variation in Cardiocondyla obscurior ants.</title>
        <authorList>
            <person name="Errbii M."/>
        </authorList>
    </citation>
    <scope>NUCLEOTIDE SEQUENCE [LARGE SCALE GENOMIC DNA]</scope>
    <source>
        <strain evidence="2">Alpha-2009</strain>
        <tissue evidence="2">Whole body</tissue>
    </source>
</reference>
<dbReference type="EMBL" id="JADYXP020000001">
    <property type="protein sequence ID" value="KAL0134483.1"/>
    <property type="molecule type" value="Genomic_DNA"/>
</dbReference>
<proteinExistence type="predicted"/>
<gene>
    <name evidence="2" type="ORF">PUN28_001346</name>
</gene>
<evidence type="ECO:0000313" key="3">
    <source>
        <dbReference type="Proteomes" id="UP001430953"/>
    </source>
</evidence>
<dbReference type="Proteomes" id="UP001430953">
    <property type="component" value="Unassembled WGS sequence"/>
</dbReference>
<comment type="caution">
    <text evidence="2">The sequence shown here is derived from an EMBL/GenBank/DDBJ whole genome shotgun (WGS) entry which is preliminary data.</text>
</comment>
<keyword evidence="3" id="KW-1185">Reference proteome</keyword>
<evidence type="ECO:0000256" key="1">
    <source>
        <dbReference type="SAM" id="MobiDB-lite"/>
    </source>
</evidence>
<name>A0AAW2H4F7_9HYME</name>
<protein>
    <submittedName>
        <fullName evidence="2">Uncharacterized protein</fullName>
    </submittedName>
</protein>
<feature type="compositionally biased region" description="Basic and acidic residues" evidence="1">
    <location>
        <begin position="69"/>
        <end position="95"/>
    </location>
</feature>
<feature type="region of interest" description="Disordered" evidence="1">
    <location>
        <begin position="29"/>
        <end position="95"/>
    </location>
</feature>
<dbReference type="AlphaFoldDB" id="A0AAW2H4F7"/>
<organism evidence="2 3">
    <name type="scientific">Cardiocondyla obscurior</name>
    <dbReference type="NCBI Taxonomy" id="286306"/>
    <lineage>
        <taxon>Eukaryota</taxon>
        <taxon>Metazoa</taxon>
        <taxon>Ecdysozoa</taxon>
        <taxon>Arthropoda</taxon>
        <taxon>Hexapoda</taxon>
        <taxon>Insecta</taxon>
        <taxon>Pterygota</taxon>
        <taxon>Neoptera</taxon>
        <taxon>Endopterygota</taxon>
        <taxon>Hymenoptera</taxon>
        <taxon>Apocrita</taxon>
        <taxon>Aculeata</taxon>
        <taxon>Formicoidea</taxon>
        <taxon>Formicidae</taxon>
        <taxon>Myrmicinae</taxon>
        <taxon>Cardiocondyla</taxon>
    </lineage>
</organism>
<sequence length="95" mass="10622">MKTYNGIAQSNRPITLRPTTITRPTTISAKRVARARGAKASPNTVGLPRATYDNRGTNDKNNKNQIEIYSRDTKSAKREGKLTSRKSDNNKFDLI</sequence>
<accession>A0AAW2H4F7</accession>